<dbReference type="GeneID" id="63687422"/>
<dbReference type="HOGENOM" id="CLU_3032295_0_0_1"/>
<dbReference type="AlphaFoldDB" id="M5G460"/>
<evidence type="ECO:0000313" key="1">
    <source>
        <dbReference type="EMBL" id="EJU03000.1"/>
    </source>
</evidence>
<keyword evidence="2" id="KW-1185">Reference proteome</keyword>
<dbReference type="Proteomes" id="UP000030653">
    <property type="component" value="Unassembled WGS sequence"/>
</dbReference>
<accession>M5G460</accession>
<name>M5G460_DACPD</name>
<reference evidence="1 2" key="1">
    <citation type="journal article" date="2012" name="Science">
        <title>The Paleozoic origin of enzymatic lignin decomposition reconstructed from 31 fungal genomes.</title>
        <authorList>
            <person name="Floudas D."/>
            <person name="Binder M."/>
            <person name="Riley R."/>
            <person name="Barry K."/>
            <person name="Blanchette R.A."/>
            <person name="Henrissat B."/>
            <person name="Martinez A.T."/>
            <person name="Otillar R."/>
            <person name="Spatafora J.W."/>
            <person name="Yadav J.S."/>
            <person name="Aerts A."/>
            <person name="Benoit I."/>
            <person name="Boyd A."/>
            <person name="Carlson A."/>
            <person name="Copeland A."/>
            <person name="Coutinho P.M."/>
            <person name="de Vries R.P."/>
            <person name="Ferreira P."/>
            <person name="Findley K."/>
            <person name="Foster B."/>
            <person name="Gaskell J."/>
            <person name="Glotzer D."/>
            <person name="Gorecki P."/>
            <person name="Heitman J."/>
            <person name="Hesse C."/>
            <person name="Hori C."/>
            <person name="Igarashi K."/>
            <person name="Jurgens J.A."/>
            <person name="Kallen N."/>
            <person name="Kersten P."/>
            <person name="Kohler A."/>
            <person name="Kuees U."/>
            <person name="Kumar T.K.A."/>
            <person name="Kuo A."/>
            <person name="LaButti K."/>
            <person name="Larrondo L.F."/>
            <person name="Lindquist E."/>
            <person name="Ling A."/>
            <person name="Lombard V."/>
            <person name="Lucas S."/>
            <person name="Lundell T."/>
            <person name="Martin R."/>
            <person name="McLaughlin D.J."/>
            <person name="Morgenstern I."/>
            <person name="Morin E."/>
            <person name="Murat C."/>
            <person name="Nagy L.G."/>
            <person name="Nolan M."/>
            <person name="Ohm R.A."/>
            <person name="Patyshakuliyeva A."/>
            <person name="Rokas A."/>
            <person name="Ruiz-Duenas F.J."/>
            <person name="Sabat G."/>
            <person name="Salamov A."/>
            <person name="Samejima M."/>
            <person name="Schmutz J."/>
            <person name="Slot J.C."/>
            <person name="St John F."/>
            <person name="Stenlid J."/>
            <person name="Sun H."/>
            <person name="Sun S."/>
            <person name="Syed K."/>
            <person name="Tsang A."/>
            <person name="Wiebenga A."/>
            <person name="Young D."/>
            <person name="Pisabarro A."/>
            <person name="Eastwood D.C."/>
            <person name="Martin F."/>
            <person name="Cullen D."/>
            <person name="Grigoriev I.V."/>
            <person name="Hibbett D.S."/>
        </authorList>
    </citation>
    <scope>NUCLEOTIDE SEQUENCE [LARGE SCALE GENOMIC DNA]</scope>
    <source>
        <strain evidence="1 2">DJM-731 SS1</strain>
    </source>
</reference>
<proteinExistence type="predicted"/>
<gene>
    <name evidence="1" type="ORF">DACRYDRAFT_21365</name>
</gene>
<evidence type="ECO:0000313" key="2">
    <source>
        <dbReference type="Proteomes" id="UP000030653"/>
    </source>
</evidence>
<sequence>MEVNDVQKHYGKGTGMNPPFTDFQISGGWFDYAVCFTEKIPSGKQPRSMAPIISI</sequence>
<protein>
    <submittedName>
        <fullName evidence="1">Uncharacterized protein</fullName>
    </submittedName>
</protein>
<dbReference type="EMBL" id="JH795860">
    <property type="protein sequence ID" value="EJU03000.1"/>
    <property type="molecule type" value="Genomic_DNA"/>
</dbReference>
<organism evidence="1 2">
    <name type="scientific">Dacryopinax primogenitus (strain DJM 731)</name>
    <name type="common">Brown rot fungus</name>
    <dbReference type="NCBI Taxonomy" id="1858805"/>
    <lineage>
        <taxon>Eukaryota</taxon>
        <taxon>Fungi</taxon>
        <taxon>Dikarya</taxon>
        <taxon>Basidiomycota</taxon>
        <taxon>Agaricomycotina</taxon>
        <taxon>Dacrymycetes</taxon>
        <taxon>Dacrymycetales</taxon>
        <taxon>Dacrymycetaceae</taxon>
        <taxon>Dacryopinax</taxon>
    </lineage>
</organism>
<dbReference type="RefSeq" id="XP_040629894.1">
    <property type="nucleotide sequence ID" value="XM_040772360.1"/>
</dbReference>